<dbReference type="InterPro" id="IPR006750">
    <property type="entry name" value="YdcZ"/>
</dbReference>
<comment type="caution">
    <text evidence="2">The sequence shown here is derived from an EMBL/GenBank/DDBJ whole genome shotgun (WGS) entry which is preliminary data.</text>
</comment>
<dbReference type="PANTHER" id="PTHR34821">
    <property type="entry name" value="INNER MEMBRANE PROTEIN YDCZ"/>
    <property type="match status" value="1"/>
</dbReference>
<organism evidence="2 3">
    <name type="scientific">Exiguobacterium aestuarii</name>
    <dbReference type="NCBI Taxonomy" id="273527"/>
    <lineage>
        <taxon>Bacteria</taxon>
        <taxon>Bacillati</taxon>
        <taxon>Bacillota</taxon>
        <taxon>Bacilli</taxon>
        <taxon>Bacillales</taxon>
        <taxon>Bacillales Family XII. Incertae Sedis</taxon>
        <taxon>Exiguobacterium</taxon>
    </lineage>
</organism>
<dbReference type="RefSeq" id="WP_214786384.1">
    <property type="nucleotide sequence ID" value="NZ_JANIEL010000007.1"/>
</dbReference>
<proteinExistence type="predicted"/>
<dbReference type="Proteomes" id="UP001596439">
    <property type="component" value="Unassembled WGS sequence"/>
</dbReference>
<evidence type="ECO:0000313" key="3">
    <source>
        <dbReference type="Proteomes" id="UP001596439"/>
    </source>
</evidence>
<keyword evidence="1" id="KW-1133">Transmembrane helix</keyword>
<protein>
    <submittedName>
        <fullName evidence="2">DMT family transporter</fullName>
    </submittedName>
</protein>
<feature type="transmembrane region" description="Helical" evidence="1">
    <location>
        <begin position="93"/>
        <end position="116"/>
    </location>
</feature>
<dbReference type="PANTHER" id="PTHR34821:SF2">
    <property type="entry name" value="INNER MEMBRANE PROTEIN YDCZ"/>
    <property type="match status" value="1"/>
</dbReference>
<dbReference type="Pfam" id="PF04657">
    <property type="entry name" value="DMT_YdcZ"/>
    <property type="match status" value="1"/>
</dbReference>
<keyword evidence="1" id="KW-0812">Transmembrane</keyword>
<evidence type="ECO:0000256" key="1">
    <source>
        <dbReference type="SAM" id="Phobius"/>
    </source>
</evidence>
<reference evidence="3" key="1">
    <citation type="journal article" date="2019" name="Int. J. Syst. Evol. Microbiol.">
        <title>The Global Catalogue of Microorganisms (GCM) 10K type strain sequencing project: providing services to taxonomists for standard genome sequencing and annotation.</title>
        <authorList>
            <consortium name="The Broad Institute Genomics Platform"/>
            <consortium name="The Broad Institute Genome Sequencing Center for Infectious Disease"/>
            <person name="Wu L."/>
            <person name="Ma J."/>
        </authorList>
    </citation>
    <scope>NUCLEOTIDE SEQUENCE [LARGE SCALE GENOMIC DNA]</scope>
    <source>
        <strain evidence="3">CCUG 55590</strain>
    </source>
</reference>
<feature type="transmembrane region" description="Helical" evidence="1">
    <location>
        <begin position="67"/>
        <end position="87"/>
    </location>
</feature>
<gene>
    <name evidence="2" type="ORF">ACFQO8_01705</name>
</gene>
<feature type="transmembrane region" description="Helical" evidence="1">
    <location>
        <begin position="36"/>
        <end position="55"/>
    </location>
</feature>
<keyword evidence="3" id="KW-1185">Reference proteome</keyword>
<evidence type="ECO:0000313" key="2">
    <source>
        <dbReference type="EMBL" id="MFC7388838.1"/>
    </source>
</evidence>
<keyword evidence="1" id="KW-0472">Membrane</keyword>
<name>A0ABW2PMN3_9BACL</name>
<dbReference type="EMBL" id="JBHTCE010000001">
    <property type="protein sequence ID" value="MFC7388838.1"/>
    <property type="molecule type" value="Genomic_DNA"/>
</dbReference>
<feature type="transmembrane region" description="Helical" evidence="1">
    <location>
        <begin position="128"/>
        <end position="145"/>
    </location>
</feature>
<sequence length="160" mass="17187">MSILLLLVTVIGGALLSAQSSVNGAFSRKAGTLESAFLTFITGAMMLFLLVLFFGSGKILSILDAPVWQLSAVWLGVGYLFLTILAVPKIGVIAANLAAIIGQLSMGMVIDHFGWFEGAVIPFDTKRLIALILMVVALRLLYVGNVKQQREKEMLETKAS</sequence>
<accession>A0ABW2PMN3</accession>